<protein>
    <recommendedName>
        <fullName evidence="1">YbaK/aminoacyl-tRNA synthetase-associated domain-containing protein</fullName>
    </recommendedName>
</protein>
<sequence length="197" mass="22533">MLPKKLQKYLDQSQMKYEVIKHKTVYTAYDAAQTMHIKLRQIAKNLLVKFNKPFITGEKPYAIAIVPADKNIDLKKLTKTVSMHAVELNKKLRLRKPENKKKPILDIYNKVTKATIPKEKAMKEKLKIRPGAMTAFGSVYKLPTFIDKAVKGENVFSGGSFTESIKMEAKNFVQLEKSMSGNFSVSKKLKKIKIKKK</sequence>
<dbReference type="InterPro" id="IPR007214">
    <property type="entry name" value="YbaK/aa-tRNA-synth-assoc-dom"/>
</dbReference>
<evidence type="ECO:0000313" key="2">
    <source>
        <dbReference type="EMBL" id="PIU10682.1"/>
    </source>
</evidence>
<evidence type="ECO:0000313" key="3">
    <source>
        <dbReference type="Proteomes" id="UP000230586"/>
    </source>
</evidence>
<reference evidence="3" key="1">
    <citation type="submission" date="2017-09" db="EMBL/GenBank/DDBJ databases">
        <title>Depth-based differentiation of microbial function through sediment-hosted aquifers and enrichment of novel symbionts in the deep terrestrial subsurface.</title>
        <authorList>
            <person name="Probst A.J."/>
            <person name="Ladd B."/>
            <person name="Jarett J.K."/>
            <person name="Geller-Mcgrath D.E."/>
            <person name="Sieber C.M.K."/>
            <person name="Emerson J.B."/>
            <person name="Anantharaman K."/>
            <person name="Thomas B.C."/>
            <person name="Malmstrom R."/>
            <person name="Stieglmeier M."/>
            <person name="Klingl A."/>
            <person name="Woyke T."/>
            <person name="Ryan C.M."/>
            <person name="Banfield J.F."/>
        </authorList>
    </citation>
    <scope>NUCLEOTIDE SEQUENCE [LARGE SCALE GENOMIC DNA]</scope>
</reference>
<dbReference type="Gene3D" id="3.90.960.10">
    <property type="entry name" value="YbaK/aminoacyl-tRNA synthetase-associated domain"/>
    <property type="match status" value="1"/>
</dbReference>
<dbReference type="Proteomes" id="UP000230586">
    <property type="component" value="Unassembled WGS sequence"/>
</dbReference>
<accession>A0A2M6XSS1</accession>
<gene>
    <name evidence="2" type="ORF">COT27_01995</name>
</gene>
<dbReference type="InterPro" id="IPR036754">
    <property type="entry name" value="YbaK/aa-tRNA-synt-asso_dom_sf"/>
</dbReference>
<evidence type="ECO:0000259" key="1">
    <source>
        <dbReference type="Pfam" id="PF04073"/>
    </source>
</evidence>
<dbReference type="Pfam" id="PF04073">
    <property type="entry name" value="tRNA_edit"/>
    <property type="match status" value="1"/>
</dbReference>
<dbReference type="SUPFAM" id="SSF55826">
    <property type="entry name" value="YbaK/ProRS associated domain"/>
    <property type="match status" value="1"/>
</dbReference>
<dbReference type="EMBL" id="PEXX01000036">
    <property type="protein sequence ID" value="PIU10682.1"/>
    <property type="molecule type" value="Genomic_DNA"/>
</dbReference>
<organism evidence="2 3">
    <name type="scientific">Candidatus Kuenenbacteria bacterium CG08_land_8_20_14_0_20_37_23</name>
    <dbReference type="NCBI Taxonomy" id="1974617"/>
    <lineage>
        <taxon>Bacteria</taxon>
        <taxon>Candidatus Kueneniibacteriota</taxon>
    </lineage>
</organism>
<comment type="caution">
    <text evidence="2">The sequence shown here is derived from an EMBL/GenBank/DDBJ whole genome shotgun (WGS) entry which is preliminary data.</text>
</comment>
<feature type="domain" description="YbaK/aminoacyl-tRNA synthetase-associated" evidence="1">
    <location>
        <begin position="22"/>
        <end position="88"/>
    </location>
</feature>
<proteinExistence type="predicted"/>
<name>A0A2M6XSS1_9BACT</name>
<dbReference type="GO" id="GO:0002161">
    <property type="term" value="F:aminoacyl-tRNA deacylase activity"/>
    <property type="evidence" value="ECO:0007669"/>
    <property type="project" value="InterPro"/>
</dbReference>
<dbReference type="CDD" id="cd04332">
    <property type="entry name" value="YbaK_like"/>
    <property type="match status" value="1"/>
</dbReference>
<dbReference type="AlphaFoldDB" id="A0A2M6XSS1"/>